<dbReference type="AlphaFoldDB" id="A0A1T5LFJ2"/>
<protein>
    <submittedName>
        <fullName evidence="2">Outer membrane protein OmpA</fullName>
    </submittedName>
</protein>
<dbReference type="Gene3D" id="2.120.10.30">
    <property type="entry name" value="TolB, C-terminal domain"/>
    <property type="match status" value="1"/>
</dbReference>
<dbReference type="SUPFAM" id="SSF69304">
    <property type="entry name" value="Tricorn protease N-terminal domain"/>
    <property type="match status" value="1"/>
</dbReference>
<sequence length="515" mass="56493">MRKIAVLLLLVSIASNVLSQAKVRRLPSIINHPSLDVSAPYISLDGNALLFVANNGQDGALNILYTSRESDWKEPADLPKHLNTRLNFFKGYALSADGKKLYFTCAKSPVIGGYDIFSSELTGSTWSQPENLMLPINSKTNDGSPSFTGDGNTIYFMRCDKMDQSKASGCKIFSAKKKSNGQWEEPVELPAAINAGNSQTPRIMADGETLIFSSDKLAPNKGGMDLYMSKFKGGSWTSPIALDFVNTEKDDQYVSVAALGRYLLKESPGARKNSEITEFLIPAEIKPRGLMIVEGKITDNTGAAIPAYISITDLATNKRAYSGRPSANGAYSIFLLEGTRYAMSVDPEQSNVSFFTRSFDLTSDKIPQKEKVNITLKQLQAGDEIQLNVSFKPNSAVLDASSDDELKRLSRIAKANPSLKFEIQVLLNGYTEDTIRSSADLTELTVDSIHTRLDNVDTVLVRRTYHNDRTLLQAQAVIDFLIAQGSDPKNLKYFGNAIPATSPENRKLIVKAVAR</sequence>
<feature type="signal peptide" evidence="1">
    <location>
        <begin position="1"/>
        <end position="21"/>
    </location>
</feature>
<evidence type="ECO:0000313" key="2">
    <source>
        <dbReference type="EMBL" id="SKC74762.1"/>
    </source>
</evidence>
<dbReference type="InterPro" id="IPR036737">
    <property type="entry name" value="OmpA-like_sf"/>
</dbReference>
<name>A0A1T5LFJ2_9BACT</name>
<dbReference type="STRING" id="688867.SAMN05660236_3127"/>
<proteinExistence type="predicted"/>
<gene>
    <name evidence="2" type="ORF">SAMN05660236_3127</name>
</gene>
<reference evidence="2" key="1">
    <citation type="submission" date="2017-02" db="EMBL/GenBank/DDBJ databases">
        <authorList>
            <person name="Peterson S.W."/>
        </authorList>
    </citation>
    <scope>NUCLEOTIDE SEQUENCE [LARGE SCALE GENOMIC DNA]</scope>
    <source>
        <strain evidence="2">DSM 25262</strain>
    </source>
</reference>
<keyword evidence="1" id="KW-0732">Signal</keyword>
<evidence type="ECO:0000313" key="3">
    <source>
        <dbReference type="Proteomes" id="UP000190961"/>
    </source>
</evidence>
<dbReference type="InterPro" id="IPR011042">
    <property type="entry name" value="6-blade_b-propeller_TolB-like"/>
</dbReference>
<dbReference type="Proteomes" id="UP000190961">
    <property type="component" value="Unassembled WGS sequence"/>
</dbReference>
<dbReference type="Gene3D" id="3.30.1330.60">
    <property type="entry name" value="OmpA-like domain"/>
    <property type="match status" value="1"/>
</dbReference>
<feature type="chain" id="PRO_5013115146" evidence="1">
    <location>
        <begin position="22"/>
        <end position="515"/>
    </location>
</feature>
<dbReference type="OrthoDB" id="911314at2"/>
<dbReference type="InterPro" id="IPR011659">
    <property type="entry name" value="WD40"/>
</dbReference>
<dbReference type="Pfam" id="PF07676">
    <property type="entry name" value="PD40"/>
    <property type="match status" value="3"/>
</dbReference>
<dbReference type="SUPFAM" id="SSF103088">
    <property type="entry name" value="OmpA-like"/>
    <property type="match status" value="1"/>
</dbReference>
<dbReference type="EMBL" id="FUZU01000002">
    <property type="protein sequence ID" value="SKC74762.1"/>
    <property type="molecule type" value="Genomic_DNA"/>
</dbReference>
<keyword evidence="3" id="KW-1185">Reference proteome</keyword>
<accession>A0A1T5LFJ2</accession>
<evidence type="ECO:0000256" key="1">
    <source>
        <dbReference type="SAM" id="SignalP"/>
    </source>
</evidence>
<organism evidence="2 3">
    <name type="scientific">Ohtaekwangia koreensis</name>
    <dbReference type="NCBI Taxonomy" id="688867"/>
    <lineage>
        <taxon>Bacteria</taxon>
        <taxon>Pseudomonadati</taxon>
        <taxon>Bacteroidota</taxon>
        <taxon>Cytophagia</taxon>
        <taxon>Cytophagales</taxon>
        <taxon>Fulvivirgaceae</taxon>
        <taxon>Ohtaekwangia</taxon>
    </lineage>
</organism>
<dbReference type="RefSeq" id="WP_079687680.1">
    <property type="nucleotide sequence ID" value="NZ_FUZU01000002.1"/>
</dbReference>